<keyword evidence="11" id="KW-1185">Reference proteome</keyword>
<evidence type="ECO:0000256" key="1">
    <source>
        <dbReference type="ARBA" id="ARBA00004496"/>
    </source>
</evidence>
<comment type="similarity">
    <text evidence="2">Belongs to the PpiC/parvulin rotamase family.</text>
</comment>
<evidence type="ECO:0000256" key="3">
    <source>
        <dbReference type="ARBA" id="ARBA00022490"/>
    </source>
</evidence>
<dbReference type="SUPFAM" id="SSF52821">
    <property type="entry name" value="Rhodanese/Cell cycle control phosphatase"/>
    <property type="match status" value="1"/>
</dbReference>
<dbReference type="SUPFAM" id="SSF54534">
    <property type="entry name" value="FKBP-like"/>
    <property type="match status" value="1"/>
</dbReference>
<comment type="function">
    <text evidence="4">PPIases accelerate the folding of proteins. It prefers amino acid residues with hydrophobic side chains like leucine and phenylalanine in the P1 position of the peptides substrates.</text>
</comment>
<evidence type="ECO:0000313" key="11">
    <source>
        <dbReference type="Proteomes" id="UP001244341"/>
    </source>
</evidence>
<evidence type="ECO:0000259" key="9">
    <source>
        <dbReference type="PROSITE" id="PS50206"/>
    </source>
</evidence>
<dbReference type="InterPro" id="IPR036873">
    <property type="entry name" value="Rhodanese-like_dom_sf"/>
</dbReference>
<keyword evidence="5 6" id="KW-0697">Rotamase</keyword>
<dbReference type="InterPro" id="IPR046357">
    <property type="entry name" value="PPIase_dom_sf"/>
</dbReference>
<dbReference type="EC" id="5.2.1.8" evidence="6"/>
<dbReference type="PROSITE" id="PS50198">
    <property type="entry name" value="PPIC_PPIASE_2"/>
    <property type="match status" value="1"/>
</dbReference>
<feature type="domain" description="Rhodanese" evidence="9">
    <location>
        <begin position="144"/>
        <end position="235"/>
    </location>
</feature>
<dbReference type="InterPro" id="IPR052204">
    <property type="entry name" value="PpiC/parvulin_rotamase"/>
</dbReference>
<accession>A0ABY8TPD3</accession>
<keyword evidence="3" id="KW-0963">Cytoplasm</keyword>
<feature type="domain" description="PpiC" evidence="8">
    <location>
        <begin position="30"/>
        <end position="120"/>
    </location>
</feature>
<feature type="region of interest" description="Disordered" evidence="7">
    <location>
        <begin position="1"/>
        <end position="23"/>
    </location>
</feature>
<evidence type="ECO:0000256" key="4">
    <source>
        <dbReference type="ARBA" id="ARBA00046231"/>
    </source>
</evidence>
<dbReference type="EMBL" id="CP126209">
    <property type="protein sequence ID" value="WIA10989.1"/>
    <property type="molecule type" value="Genomic_DNA"/>
</dbReference>
<reference evidence="10 11" key="1">
    <citation type="submission" date="2023-05" db="EMBL/GenBank/DDBJ databases">
        <title>A 100% complete, gapless, phased diploid assembly of the Scenedesmus obliquus UTEX 3031 genome.</title>
        <authorList>
            <person name="Biondi T.C."/>
            <person name="Hanschen E.R."/>
            <person name="Kwon T."/>
            <person name="Eng W."/>
            <person name="Kruse C.P.S."/>
            <person name="Koehler S.I."/>
            <person name="Kunde Y."/>
            <person name="Gleasner C.D."/>
            <person name="You Mak K.T."/>
            <person name="Polle J."/>
            <person name="Hovde B.T."/>
            <person name="Starkenburg S.R."/>
        </authorList>
    </citation>
    <scope>NUCLEOTIDE SEQUENCE [LARGE SCALE GENOMIC DNA]</scope>
    <source>
        <strain evidence="10 11">DOE0152z</strain>
    </source>
</reference>
<comment type="catalytic activity">
    <reaction evidence="6">
        <text>[protein]-peptidylproline (omega=180) = [protein]-peptidylproline (omega=0)</text>
        <dbReference type="Rhea" id="RHEA:16237"/>
        <dbReference type="Rhea" id="RHEA-COMP:10747"/>
        <dbReference type="Rhea" id="RHEA-COMP:10748"/>
        <dbReference type="ChEBI" id="CHEBI:83833"/>
        <dbReference type="ChEBI" id="CHEBI:83834"/>
        <dbReference type="EC" id="5.2.1.8"/>
    </reaction>
</comment>
<dbReference type="InterPro" id="IPR001763">
    <property type="entry name" value="Rhodanese-like_dom"/>
</dbReference>
<dbReference type="Gene3D" id="3.40.250.10">
    <property type="entry name" value="Rhodanese-like domain"/>
    <property type="match status" value="1"/>
</dbReference>
<evidence type="ECO:0000313" key="10">
    <source>
        <dbReference type="EMBL" id="WIA10989.1"/>
    </source>
</evidence>
<dbReference type="SMART" id="SM00450">
    <property type="entry name" value="RHOD"/>
    <property type="match status" value="1"/>
</dbReference>
<dbReference type="PANTHER" id="PTHR43629">
    <property type="entry name" value="PEPTIDYL-PROLYL CIS-TRANS ISOMERASE"/>
    <property type="match status" value="1"/>
</dbReference>
<gene>
    <name evidence="10" type="ORF">OEZ85_011146</name>
</gene>
<evidence type="ECO:0000259" key="8">
    <source>
        <dbReference type="PROSITE" id="PS50198"/>
    </source>
</evidence>
<dbReference type="Pfam" id="PF00581">
    <property type="entry name" value="Rhodanese"/>
    <property type="match status" value="1"/>
</dbReference>
<dbReference type="InterPro" id="IPR000297">
    <property type="entry name" value="PPIase_PpiC"/>
</dbReference>
<dbReference type="InterPro" id="IPR023058">
    <property type="entry name" value="PPIase_PpiC_CS"/>
</dbReference>
<sequence>MQQAWTQAHRSSSHVVAAASSQQQQQGNLVRKLRLAHIQLPLDKQQQLDELEQQIKGGASFSELARQHSVCPSKRAGGELGWVSPGQLPPGFEPVVAAAAAGQVSRATTGRGHHLVMVLEEKQEAEVQHMSVNELQELLANPLLCEEVQFVDVREQHEFSIARLPHFKLLPLSTSSEWAPTIQQTLDPAAETVVLCHHGVRSMNAAMFLVSQGFTNVKNVTGGIAAYSMVDRSVPEY</sequence>
<evidence type="ECO:0000256" key="2">
    <source>
        <dbReference type="ARBA" id="ARBA00007656"/>
    </source>
</evidence>
<organism evidence="10 11">
    <name type="scientific">Tetradesmus obliquus</name>
    <name type="common">Green alga</name>
    <name type="synonym">Acutodesmus obliquus</name>
    <dbReference type="NCBI Taxonomy" id="3088"/>
    <lineage>
        <taxon>Eukaryota</taxon>
        <taxon>Viridiplantae</taxon>
        <taxon>Chlorophyta</taxon>
        <taxon>core chlorophytes</taxon>
        <taxon>Chlorophyceae</taxon>
        <taxon>CS clade</taxon>
        <taxon>Sphaeropleales</taxon>
        <taxon>Scenedesmaceae</taxon>
        <taxon>Tetradesmus</taxon>
    </lineage>
</organism>
<evidence type="ECO:0000256" key="5">
    <source>
        <dbReference type="PROSITE-ProRule" id="PRU00278"/>
    </source>
</evidence>
<dbReference type="PROSITE" id="PS50206">
    <property type="entry name" value="RHODANESE_3"/>
    <property type="match status" value="1"/>
</dbReference>
<evidence type="ECO:0000256" key="7">
    <source>
        <dbReference type="SAM" id="MobiDB-lite"/>
    </source>
</evidence>
<protein>
    <recommendedName>
        <fullName evidence="6">Peptidyl-prolyl cis-trans isomerase</fullName>
        <ecNumber evidence="6">5.2.1.8</ecNumber>
    </recommendedName>
</protein>
<dbReference type="Proteomes" id="UP001244341">
    <property type="component" value="Chromosome 2b"/>
</dbReference>
<keyword evidence="5 6" id="KW-0413">Isomerase</keyword>
<proteinExistence type="inferred from homology"/>
<comment type="subcellular location">
    <subcellularLocation>
        <location evidence="1">Cytoplasm</location>
    </subcellularLocation>
</comment>
<name>A0ABY8TPD3_TETOB</name>
<dbReference type="Pfam" id="PF00639">
    <property type="entry name" value="Rotamase"/>
    <property type="match status" value="1"/>
</dbReference>
<feature type="compositionally biased region" description="Low complexity" evidence="7">
    <location>
        <begin position="7"/>
        <end position="23"/>
    </location>
</feature>
<dbReference type="PROSITE" id="PS01096">
    <property type="entry name" value="PPIC_PPIASE_1"/>
    <property type="match status" value="1"/>
</dbReference>
<dbReference type="PANTHER" id="PTHR43629:SF2">
    <property type="entry name" value="RHODANESE-LIKE_PPIC DOMAIN-CONTAINING PROTEIN 12, CHLOROPLASTIC"/>
    <property type="match status" value="1"/>
</dbReference>
<dbReference type="Gene3D" id="3.10.50.40">
    <property type="match status" value="1"/>
</dbReference>
<evidence type="ECO:0000256" key="6">
    <source>
        <dbReference type="RuleBase" id="RU363014"/>
    </source>
</evidence>